<keyword evidence="2" id="KW-1185">Reference proteome</keyword>
<dbReference type="AlphaFoldDB" id="A0A0V1B0E1"/>
<reference evidence="1 2" key="1">
    <citation type="submission" date="2015-01" db="EMBL/GenBank/DDBJ databases">
        <title>Evolution of Trichinella species and genotypes.</title>
        <authorList>
            <person name="Korhonen P.K."/>
            <person name="Edoardo P."/>
            <person name="Giuseppe L.R."/>
            <person name="Gasser R.B."/>
        </authorList>
    </citation>
    <scope>NUCLEOTIDE SEQUENCE [LARGE SCALE GENOMIC DNA]</scope>
    <source>
        <strain evidence="1">ISS120</strain>
    </source>
</reference>
<gene>
    <name evidence="1" type="ORF">T03_11306</name>
</gene>
<comment type="caution">
    <text evidence="1">The sequence shown here is derived from an EMBL/GenBank/DDBJ whole genome shotgun (WGS) entry which is preliminary data.</text>
</comment>
<dbReference type="Proteomes" id="UP000054653">
    <property type="component" value="Unassembled WGS sequence"/>
</dbReference>
<evidence type="ECO:0000313" key="1">
    <source>
        <dbReference type="EMBL" id="KRY30466.1"/>
    </source>
</evidence>
<proteinExistence type="predicted"/>
<name>A0A0V1B0E1_TRIBR</name>
<organism evidence="1 2">
    <name type="scientific">Trichinella britovi</name>
    <name type="common">Parasitic roundworm</name>
    <dbReference type="NCBI Taxonomy" id="45882"/>
    <lineage>
        <taxon>Eukaryota</taxon>
        <taxon>Metazoa</taxon>
        <taxon>Ecdysozoa</taxon>
        <taxon>Nematoda</taxon>
        <taxon>Enoplea</taxon>
        <taxon>Dorylaimia</taxon>
        <taxon>Trichinellida</taxon>
        <taxon>Trichinellidae</taxon>
        <taxon>Trichinella</taxon>
    </lineage>
</organism>
<accession>A0A0V1B0E1</accession>
<protein>
    <submittedName>
        <fullName evidence="1">Uncharacterized protein</fullName>
    </submittedName>
</protein>
<evidence type="ECO:0000313" key="2">
    <source>
        <dbReference type="Proteomes" id="UP000054653"/>
    </source>
</evidence>
<dbReference type="EMBL" id="JYDI01001459">
    <property type="protein sequence ID" value="KRY30466.1"/>
    <property type="molecule type" value="Genomic_DNA"/>
</dbReference>
<sequence>MNDFGWKLLKMNDFVLKMNDFGWKLLKMNDFV</sequence>